<evidence type="ECO:0000313" key="9">
    <source>
        <dbReference type="Proteomes" id="UP000198635"/>
    </source>
</evidence>
<dbReference type="EC" id="2.7.13.3" evidence="2"/>
<evidence type="ECO:0000313" key="8">
    <source>
        <dbReference type="EMBL" id="SFJ94399.1"/>
    </source>
</evidence>
<dbReference type="SMART" id="SM00387">
    <property type="entry name" value="HATPase_c"/>
    <property type="match status" value="1"/>
</dbReference>
<keyword evidence="9" id="KW-1185">Reference proteome</keyword>
<dbReference type="InterPro" id="IPR035965">
    <property type="entry name" value="PAS-like_dom_sf"/>
</dbReference>
<dbReference type="Pfam" id="PF02518">
    <property type="entry name" value="HATPase_c"/>
    <property type="match status" value="1"/>
</dbReference>
<feature type="domain" description="Histidine kinase" evidence="5">
    <location>
        <begin position="296"/>
        <end position="536"/>
    </location>
</feature>
<evidence type="ECO:0000259" key="5">
    <source>
        <dbReference type="PROSITE" id="PS50109"/>
    </source>
</evidence>
<dbReference type="InterPro" id="IPR000700">
    <property type="entry name" value="PAS-assoc_C"/>
</dbReference>
<evidence type="ECO:0000256" key="1">
    <source>
        <dbReference type="ARBA" id="ARBA00000085"/>
    </source>
</evidence>
<dbReference type="PROSITE" id="PS50113">
    <property type="entry name" value="PAC"/>
    <property type="match status" value="1"/>
</dbReference>
<evidence type="ECO:0000259" key="7">
    <source>
        <dbReference type="PROSITE" id="PS50113"/>
    </source>
</evidence>
<dbReference type="NCBIfam" id="TIGR00229">
    <property type="entry name" value="sensory_box"/>
    <property type="match status" value="1"/>
</dbReference>
<evidence type="ECO:0000256" key="4">
    <source>
        <dbReference type="SAM" id="Coils"/>
    </source>
</evidence>
<keyword evidence="3" id="KW-0597">Phosphoprotein</keyword>
<dbReference type="CDD" id="cd00082">
    <property type="entry name" value="HisKA"/>
    <property type="match status" value="1"/>
</dbReference>
<dbReference type="SMART" id="SM00091">
    <property type="entry name" value="PAS"/>
    <property type="match status" value="2"/>
</dbReference>
<dbReference type="SUPFAM" id="SSF55785">
    <property type="entry name" value="PYP-like sensor domain (PAS domain)"/>
    <property type="match status" value="2"/>
</dbReference>
<evidence type="ECO:0000259" key="6">
    <source>
        <dbReference type="PROSITE" id="PS50112"/>
    </source>
</evidence>
<feature type="coiled-coil region" evidence="4">
    <location>
        <begin position="5"/>
        <end position="32"/>
    </location>
</feature>
<dbReference type="PROSITE" id="PS50109">
    <property type="entry name" value="HIS_KIN"/>
    <property type="match status" value="1"/>
</dbReference>
<gene>
    <name evidence="8" type="ORF">SAMN04488082_11050</name>
</gene>
<sequence length="536" mass="61218">MNAGREDLLQRLRELERSNRQLTREVQDLRALIDTPLNVMLFSLDLNYNYITFNQAHREFVKHNWNLDIHPGMHVFDVLNEPDERVTSRRNFDRVLAGESYILRRKYRKPKGEIGFYQNTYVPLQRGGEILGAVVFAHDITEWSEREEEGKKYRAIFEKALEGIYRSTSKGRFIEANREMARILGYDSPQDLMSTITNISRQLYCDPDDRELVFSILRRDGVLKDFETRMRRKDGSEIWVEFNARIEKDDQERTVFIEGKLTDITTRKEAEYKAQLRGQKMIQADKMASLGVLVAGVAHEINNPNSFLTLNLPLLRDVWADALHVLDEYQEEHGDFVLGGLEYSELRQQMPLLLQGMVDGSERIKDIVSRLKDYSRQRPEGERETTDVNSVVAGALAFVRQKLKTAAPGYLVRLGAEPVLVEADLQRLIQVLINLLVNACEAVPASGGEITLQVLSRYGEDKAWAGVEVRDNGCGILPHDLKYIQDPFFTTKRELGGTGLGLSISSAIMHDHGGRLEFSSPPGQGTCVRMLLPMMR</sequence>
<evidence type="ECO:0000256" key="2">
    <source>
        <dbReference type="ARBA" id="ARBA00012438"/>
    </source>
</evidence>
<comment type="catalytic activity">
    <reaction evidence="1">
        <text>ATP + protein L-histidine = ADP + protein N-phospho-L-histidine.</text>
        <dbReference type="EC" id="2.7.13.3"/>
    </reaction>
</comment>
<dbReference type="OrthoDB" id="9779002at2"/>
<dbReference type="InterPro" id="IPR004358">
    <property type="entry name" value="Sig_transdc_His_kin-like_C"/>
</dbReference>
<dbReference type="AlphaFoldDB" id="A0A1I3VHA2"/>
<dbReference type="EMBL" id="FORX01000010">
    <property type="protein sequence ID" value="SFJ94399.1"/>
    <property type="molecule type" value="Genomic_DNA"/>
</dbReference>
<dbReference type="Gene3D" id="3.30.450.20">
    <property type="entry name" value="PAS domain"/>
    <property type="match status" value="2"/>
</dbReference>
<dbReference type="InterPro" id="IPR001610">
    <property type="entry name" value="PAC"/>
</dbReference>
<feature type="domain" description="PAS" evidence="6">
    <location>
        <begin position="149"/>
        <end position="219"/>
    </location>
</feature>
<dbReference type="PANTHER" id="PTHR43065">
    <property type="entry name" value="SENSOR HISTIDINE KINASE"/>
    <property type="match status" value="1"/>
</dbReference>
<evidence type="ECO:0000256" key="3">
    <source>
        <dbReference type="ARBA" id="ARBA00022553"/>
    </source>
</evidence>
<dbReference type="InterPro" id="IPR000014">
    <property type="entry name" value="PAS"/>
</dbReference>
<protein>
    <recommendedName>
        <fullName evidence="2">histidine kinase</fullName>
        <ecNumber evidence="2">2.7.13.3</ecNumber>
    </recommendedName>
</protein>
<dbReference type="SMART" id="SM00086">
    <property type="entry name" value="PAC"/>
    <property type="match status" value="2"/>
</dbReference>
<dbReference type="SUPFAM" id="SSF55874">
    <property type="entry name" value="ATPase domain of HSP90 chaperone/DNA topoisomerase II/histidine kinase"/>
    <property type="match status" value="1"/>
</dbReference>
<organism evidence="8 9">
    <name type="scientific">Desulfomicrobium apsheronum</name>
    <dbReference type="NCBI Taxonomy" id="52560"/>
    <lineage>
        <taxon>Bacteria</taxon>
        <taxon>Pseudomonadati</taxon>
        <taxon>Thermodesulfobacteriota</taxon>
        <taxon>Desulfovibrionia</taxon>
        <taxon>Desulfovibrionales</taxon>
        <taxon>Desulfomicrobiaceae</taxon>
        <taxon>Desulfomicrobium</taxon>
    </lineage>
</organism>
<dbReference type="RefSeq" id="WP_092375228.1">
    <property type="nucleotide sequence ID" value="NZ_FORX01000010.1"/>
</dbReference>
<reference evidence="9" key="1">
    <citation type="submission" date="2016-10" db="EMBL/GenBank/DDBJ databases">
        <authorList>
            <person name="Varghese N."/>
            <person name="Submissions S."/>
        </authorList>
    </citation>
    <scope>NUCLEOTIDE SEQUENCE [LARGE SCALE GENOMIC DNA]</scope>
    <source>
        <strain evidence="9">DSM 5918</strain>
    </source>
</reference>
<dbReference type="InterPro" id="IPR036890">
    <property type="entry name" value="HATPase_C_sf"/>
</dbReference>
<dbReference type="PROSITE" id="PS50112">
    <property type="entry name" value="PAS"/>
    <property type="match status" value="1"/>
</dbReference>
<dbReference type="Pfam" id="PF08448">
    <property type="entry name" value="PAS_4"/>
    <property type="match status" value="1"/>
</dbReference>
<dbReference type="Gene3D" id="3.30.565.10">
    <property type="entry name" value="Histidine kinase-like ATPase, C-terminal domain"/>
    <property type="match status" value="1"/>
</dbReference>
<dbReference type="InterPro" id="IPR003661">
    <property type="entry name" value="HisK_dim/P_dom"/>
</dbReference>
<accession>A0A1I3VHA2</accession>
<feature type="domain" description="PAC" evidence="7">
    <location>
        <begin position="224"/>
        <end position="276"/>
    </location>
</feature>
<dbReference type="Proteomes" id="UP000198635">
    <property type="component" value="Unassembled WGS sequence"/>
</dbReference>
<dbReference type="Gene3D" id="1.10.287.130">
    <property type="match status" value="1"/>
</dbReference>
<name>A0A1I3VHA2_9BACT</name>
<dbReference type="GO" id="GO:0000155">
    <property type="term" value="F:phosphorelay sensor kinase activity"/>
    <property type="evidence" value="ECO:0007669"/>
    <property type="project" value="InterPro"/>
</dbReference>
<keyword evidence="4" id="KW-0175">Coiled coil</keyword>
<dbReference type="InterPro" id="IPR003594">
    <property type="entry name" value="HATPase_dom"/>
</dbReference>
<dbReference type="PANTHER" id="PTHR43065:SF42">
    <property type="entry name" value="TWO-COMPONENT SENSOR PPRA"/>
    <property type="match status" value="1"/>
</dbReference>
<dbReference type="Pfam" id="PF13426">
    <property type="entry name" value="PAS_9"/>
    <property type="match status" value="1"/>
</dbReference>
<dbReference type="PRINTS" id="PR00344">
    <property type="entry name" value="BCTRLSENSOR"/>
</dbReference>
<dbReference type="InterPro" id="IPR013656">
    <property type="entry name" value="PAS_4"/>
</dbReference>
<dbReference type="CDD" id="cd00130">
    <property type="entry name" value="PAS"/>
    <property type="match status" value="1"/>
</dbReference>
<dbReference type="STRING" id="52560.SAMN04488082_11050"/>
<dbReference type="InterPro" id="IPR005467">
    <property type="entry name" value="His_kinase_dom"/>
</dbReference>
<proteinExistence type="predicted"/>